<organism evidence="2 3">
    <name type="scientific">Halioxenophilus aromaticivorans</name>
    <dbReference type="NCBI Taxonomy" id="1306992"/>
    <lineage>
        <taxon>Bacteria</taxon>
        <taxon>Pseudomonadati</taxon>
        <taxon>Pseudomonadota</taxon>
        <taxon>Gammaproteobacteria</taxon>
        <taxon>Alteromonadales</taxon>
        <taxon>Alteromonadaceae</taxon>
        <taxon>Halioxenophilus</taxon>
    </lineage>
</organism>
<accession>A0AAV3U056</accession>
<dbReference type="Proteomes" id="UP001409585">
    <property type="component" value="Unassembled WGS sequence"/>
</dbReference>
<feature type="region of interest" description="Disordered" evidence="1">
    <location>
        <begin position="1"/>
        <end position="23"/>
    </location>
</feature>
<reference evidence="3" key="1">
    <citation type="journal article" date="2019" name="Int. J. Syst. Evol. Microbiol.">
        <title>The Global Catalogue of Microorganisms (GCM) 10K type strain sequencing project: providing services to taxonomists for standard genome sequencing and annotation.</title>
        <authorList>
            <consortium name="The Broad Institute Genomics Platform"/>
            <consortium name="The Broad Institute Genome Sequencing Center for Infectious Disease"/>
            <person name="Wu L."/>
            <person name="Ma J."/>
        </authorList>
    </citation>
    <scope>NUCLEOTIDE SEQUENCE [LARGE SCALE GENOMIC DNA]</scope>
    <source>
        <strain evidence="3">JCM 19134</strain>
    </source>
</reference>
<name>A0AAV3U056_9ALTE</name>
<dbReference type="EMBL" id="BAABLX010000009">
    <property type="protein sequence ID" value="GAA4937650.1"/>
    <property type="molecule type" value="Genomic_DNA"/>
</dbReference>
<proteinExistence type="predicted"/>
<feature type="compositionally biased region" description="Polar residues" evidence="1">
    <location>
        <begin position="1"/>
        <end position="16"/>
    </location>
</feature>
<dbReference type="AlphaFoldDB" id="A0AAV3U056"/>
<protein>
    <submittedName>
        <fullName evidence="2">Uncharacterized protein</fullName>
    </submittedName>
</protein>
<comment type="caution">
    <text evidence="2">The sequence shown here is derived from an EMBL/GenBank/DDBJ whole genome shotgun (WGS) entry which is preliminary data.</text>
</comment>
<evidence type="ECO:0000313" key="3">
    <source>
        <dbReference type="Proteomes" id="UP001409585"/>
    </source>
</evidence>
<gene>
    <name evidence="2" type="ORF">GCM10025791_14240</name>
</gene>
<sequence length="196" mass="21294">MSAENQSPEPQASQGNPEAAVAPAGEQDFSNIEIKHSSTVNAPNQVRVDLPRVLDLGCGILVQLVLQAKKENAKNLFKRLKAGDKIALGAINIGQQAKITLNLALDYSAYDGPGFNSDVFRASVDQLVKKIGPRLRAKQDLGIRSDNQGSVLFDIPAGVRVKGFLNVMMIVMDLKKSGEITMRLSYFDPAQFQVKD</sequence>
<evidence type="ECO:0000256" key="1">
    <source>
        <dbReference type="SAM" id="MobiDB-lite"/>
    </source>
</evidence>
<keyword evidence="3" id="KW-1185">Reference proteome</keyword>
<dbReference type="RefSeq" id="WP_345419306.1">
    <property type="nucleotide sequence ID" value="NZ_AP031496.1"/>
</dbReference>
<evidence type="ECO:0000313" key="2">
    <source>
        <dbReference type="EMBL" id="GAA4937650.1"/>
    </source>
</evidence>